<dbReference type="CDD" id="cd10170">
    <property type="entry name" value="ASKHA_NBD_HSP70"/>
    <property type="match status" value="1"/>
</dbReference>
<evidence type="ECO:0008006" key="4">
    <source>
        <dbReference type="Google" id="ProtNLM"/>
    </source>
</evidence>
<dbReference type="PANTHER" id="PTHR42749:SF1">
    <property type="entry name" value="CELL SHAPE-DETERMINING PROTEIN MREB"/>
    <property type="match status" value="1"/>
</dbReference>
<dbReference type="InterPro" id="IPR043129">
    <property type="entry name" value="ATPase_NBD"/>
</dbReference>
<organism evidence="2 3">
    <name type="scientific">Microcystis aeruginosa Ma_SC_T_19800800_S464</name>
    <dbReference type="NCBI Taxonomy" id="2486257"/>
    <lineage>
        <taxon>Bacteria</taxon>
        <taxon>Bacillati</taxon>
        <taxon>Cyanobacteriota</taxon>
        <taxon>Cyanophyceae</taxon>
        <taxon>Oscillatoriophycideae</taxon>
        <taxon>Chroococcales</taxon>
        <taxon>Microcystaceae</taxon>
        <taxon>Microcystis</taxon>
    </lineage>
</organism>
<sequence length="512" mass="56674">MSNNHVEIIGFHLGNETTSLAKIKGDDPYPYPRNLLLHKKDCQPTMIAYHPEQGVLFGEQALNIRATDFQIPFKKHPTSDPNYQKVMRDYVNAIYQYLLQTEQLQKDDQNHFFISCPSEWTDAEVAEYQKLLESSNLPRVTVIKEGFAALMQARGSDLLTGEEIKGNVLVINVGLSTTACILVKAGIHDEDGDFGIDLDASLIDKAILDYSLSQNEDREAIEKAFKTAPFWRERCESKCRRAKEEYFSDPHRYEDEDSEEFSGEKIRYLGIDIGIFEPIVYKSIMEKILNQPLPELGNQSWIDSFHNFIFNINEELEKQEIKLSSILLTGGASKMDFIPEIVHKIFSNCKCTRDIEPGLCIAMGLARWGEKINQDMIHIGIGAISGGAAGTLAGSVGTVVGAGIGAGVGLASITQKEMITHKKTQAVHTPAIQRSKAQDAIAWSVIYGGSAIVQMGVLAAAVSAGLLSPSLSRQVSLGTRNATGHSKNRAWNKYKETGDLFRAINYGFFSGT</sequence>
<dbReference type="SUPFAM" id="SSF53067">
    <property type="entry name" value="Actin-like ATPase domain"/>
    <property type="match status" value="2"/>
</dbReference>
<feature type="transmembrane region" description="Helical" evidence="1">
    <location>
        <begin position="440"/>
        <end position="467"/>
    </location>
</feature>
<dbReference type="Gene3D" id="3.30.420.40">
    <property type="match status" value="2"/>
</dbReference>
<comment type="caution">
    <text evidence="2">The sequence shown here is derived from an EMBL/GenBank/DDBJ whole genome shotgun (WGS) entry which is preliminary data.</text>
</comment>
<keyword evidence="1" id="KW-0472">Membrane</keyword>
<dbReference type="AlphaFoldDB" id="A0A552E398"/>
<evidence type="ECO:0000313" key="2">
    <source>
        <dbReference type="EMBL" id="TRU28934.1"/>
    </source>
</evidence>
<name>A0A552E398_MICAE</name>
<protein>
    <recommendedName>
        <fullName evidence="4">Hsp70 family protein</fullName>
    </recommendedName>
</protein>
<reference evidence="2 3" key="1">
    <citation type="submission" date="2019-01" db="EMBL/GenBank/DDBJ databases">
        <title>Coherence of Microcystis species and biogeography revealed through population genomics.</title>
        <authorList>
            <person name="Perez-Carrascal O.M."/>
            <person name="Terrat Y."/>
            <person name="Giani A."/>
            <person name="Fortin N."/>
            <person name="Tromas N."/>
            <person name="Shapiro B.J."/>
        </authorList>
    </citation>
    <scope>NUCLEOTIDE SEQUENCE [LARGE SCALE GENOMIC DNA]</scope>
    <source>
        <strain evidence="2">Ma_SC_T_19800800_S464</strain>
    </source>
</reference>
<gene>
    <name evidence="2" type="ORF">EWV81_03745</name>
</gene>
<dbReference type="PANTHER" id="PTHR42749">
    <property type="entry name" value="CELL SHAPE-DETERMINING PROTEIN MREB"/>
    <property type="match status" value="1"/>
</dbReference>
<dbReference type="Gene3D" id="3.90.640.10">
    <property type="entry name" value="Actin, Chain A, domain 4"/>
    <property type="match status" value="1"/>
</dbReference>
<accession>A0A552E398</accession>
<keyword evidence="1" id="KW-0812">Transmembrane</keyword>
<evidence type="ECO:0000256" key="1">
    <source>
        <dbReference type="SAM" id="Phobius"/>
    </source>
</evidence>
<evidence type="ECO:0000313" key="3">
    <source>
        <dbReference type="Proteomes" id="UP000319313"/>
    </source>
</evidence>
<dbReference type="EMBL" id="SFBL01000029">
    <property type="protein sequence ID" value="TRU28934.1"/>
    <property type="molecule type" value="Genomic_DNA"/>
</dbReference>
<proteinExistence type="predicted"/>
<keyword evidence="1" id="KW-1133">Transmembrane helix</keyword>
<dbReference type="Proteomes" id="UP000319313">
    <property type="component" value="Unassembled WGS sequence"/>
</dbReference>